<sequence>MANKAIIRFALFSSRIQRTTRENAGKTKILKQIVELSNQITAKNSDVGVKSPVVLRLIFRDVNGAVWGRGGFKAMQGGRRFKVVWGGWDAGRVEESNGWIELNLDESNEQTELSHGSNGLN</sequence>
<organism evidence="1 2">
    <name type="scientific">Solanum tuberosum</name>
    <name type="common">Potato</name>
    <dbReference type="NCBI Taxonomy" id="4113"/>
    <lineage>
        <taxon>Eukaryota</taxon>
        <taxon>Viridiplantae</taxon>
        <taxon>Streptophyta</taxon>
        <taxon>Embryophyta</taxon>
        <taxon>Tracheophyta</taxon>
        <taxon>Spermatophyta</taxon>
        <taxon>Magnoliopsida</taxon>
        <taxon>eudicotyledons</taxon>
        <taxon>Gunneridae</taxon>
        <taxon>Pentapetalae</taxon>
        <taxon>asterids</taxon>
        <taxon>lamiids</taxon>
        <taxon>Solanales</taxon>
        <taxon>Solanaceae</taxon>
        <taxon>Solanoideae</taxon>
        <taxon>Solaneae</taxon>
        <taxon>Solanum</taxon>
    </lineage>
</organism>
<dbReference type="EnsemblPlants" id="PGSC0003DMT400089598">
    <property type="protein sequence ID" value="PGSC0003DMT400089598"/>
    <property type="gene ID" value="PGSC0003DMG400039169"/>
</dbReference>
<reference evidence="1" key="2">
    <citation type="submission" date="2015-06" db="UniProtKB">
        <authorList>
            <consortium name="EnsemblPlants"/>
        </authorList>
    </citation>
    <scope>IDENTIFICATION</scope>
    <source>
        <strain evidence="1">DM1-3 516 R44</strain>
    </source>
</reference>
<keyword evidence="2" id="KW-1185">Reference proteome</keyword>
<dbReference type="HOGENOM" id="CLU_2042195_0_0_1"/>
<proteinExistence type="predicted"/>
<dbReference type="AlphaFoldDB" id="M1DIH4"/>
<dbReference type="PaxDb" id="4113-PGSC0003DMT400089598"/>
<reference evidence="2" key="1">
    <citation type="journal article" date="2011" name="Nature">
        <title>Genome sequence and analysis of the tuber crop potato.</title>
        <authorList>
            <consortium name="The Potato Genome Sequencing Consortium"/>
        </authorList>
    </citation>
    <scope>NUCLEOTIDE SEQUENCE [LARGE SCALE GENOMIC DNA]</scope>
    <source>
        <strain evidence="2">cv. DM1-3 516 R44</strain>
    </source>
</reference>
<protein>
    <submittedName>
        <fullName evidence="1">Uncharacterized protein</fullName>
    </submittedName>
</protein>
<accession>M1DIH4</accession>
<dbReference type="Proteomes" id="UP000011115">
    <property type="component" value="Unassembled WGS sequence"/>
</dbReference>
<evidence type="ECO:0000313" key="1">
    <source>
        <dbReference type="EnsemblPlants" id="PGSC0003DMT400089598"/>
    </source>
</evidence>
<name>M1DIH4_SOLTU</name>
<dbReference type="Gramene" id="PGSC0003DMT400089598">
    <property type="protein sequence ID" value="PGSC0003DMT400089598"/>
    <property type="gene ID" value="PGSC0003DMG400039169"/>
</dbReference>
<evidence type="ECO:0000313" key="2">
    <source>
        <dbReference type="Proteomes" id="UP000011115"/>
    </source>
</evidence>
<dbReference type="InParanoid" id="M1DIH4"/>